<evidence type="ECO:0000256" key="7">
    <source>
        <dbReference type="PROSITE-ProRule" id="PRU00644"/>
    </source>
</evidence>
<evidence type="ECO:0000256" key="6">
    <source>
        <dbReference type="ARBA" id="ARBA00023054"/>
    </source>
</evidence>
<keyword evidence="3 7" id="KW-0813">Transport</keyword>
<evidence type="ECO:0000259" key="10">
    <source>
        <dbReference type="PROSITE" id="PS51322"/>
    </source>
</evidence>
<evidence type="ECO:0000259" key="9">
    <source>
        <dbReference type="PROSITE" id="PS51312"/>
    </source>
</evidence>
<dbReference type="SUPFAM" id="SSF140111">
    <property type="entry name" value="Endosomal sorting complex assembly domain"/>
    <property type="match status" value="1"/>
</dbReference>
<gene>
    <name evidence="11" type="ORF">H6P81_004795</name>
</gene>
<feature type="region of interest" description="Disordered" evidence="8">
    <location>
        <begin position="40"/>
        <end position="67"/>
    </location>
</feature>
<evidence type="ECO:0000313" key="12">
    <source>
        <dbReference type="Proteomes" id="UP000825729"/>
    </source>
</evidence>
<organism evidence="11 12">
    <name type="scientific">Aristolochia fimbriata</name>
    <name type="common">White veined hardy Dutchman's pipe vine</name>
    <dbReference type="NCBI Taxonomy" id="158543"/>
    <lineage>
        <taxon>Eukaryota</taxon>
        <taxon>Viridiplantae</taxon>
        <taxon>Streptophyta</taxon>
        <taxon>Embryophyta</taxon>
        <taxon>Tracheophyta</taxon>
        <taxon>Spermatophyta</taxon>
        <taxon>Magnoliopsida</taxon>
        <taxon>Magnoliidae</taxon>
        <taxon>Piperales</taxon>
        <taxon>Aristolochiaceae</taxon>
        <taxon>Aristolochia</taxon>
    </lineage>
</organism>
<dbReference type="InterPro" id="IPR006502">
    <property type="entry name" value="PDDEXK-like"/>
</dbReference>
<keyword evidence="5 7" id="KW-0653">Protein transport</keyword>
<dbReference type="Gene3D" id="3.10.110.10">
    <property type="entry name" value="Ubiquitin Conjugating Enzyme"/>
    <property type="match status" value="1"/>
</dbReference>
<dbReference type="InterPro" id="IPR037202">
    <property type="entry name" value="ESCRT_assembly_dom"/>
</dbReference>
<dbReference type="InterPro" id="IPR016135">
    <property type="entry name" value="UBQ-conjugating_enzyme/RWD"/>
</dbReference>
<comment type="caution">
    <text evidence="11">The sequence shown here is derived from an EMBL/GenBank/DDBJ whole genome shotgun (WGS) entry which is preliminary data.</text>
</comment>
<dbReference type="AlphaFoldDB" id="A0AAV7EW78"/>
<evidence type="ECO:0000256" key="3">
    <source>
        <dbReference type="ARBA" id="ARBA00022448"/>
    </source>
</evidence>
<feature type="compositionally biased region" description="Basic and acidic residues" evidence="8">
    <location>
        <begin position="370"/>
        <end position="393"/>
    </location>
</feature>
<sequence length="962" mass="106892">MKIQPIDSFVPAGNDPAKPVAKSRFKRLFERQFPSVLRISSTDKLAGAGGDQNSGKEGGSGSDSEPSSVCLANLVQNFIEESNEKPAAKCGRNRCNCFNGNCTESSDEDLEFSGGKTDSPIAAEVLKNLVPCASATERNLLADTAKIVEKSKVGKRKEDRRKIVTEGLTLVGYDASICKSRWEKSASFPAGEYEYIDVIVDGERVLIDVDFKSEFKIARSTKNYRAVLLSLPSIFVGKSDRLQQIVAIVSEAAKQSLKKKGLHLPPWRKTDYMRAKWLSPYQRVTTKATDGDANQSENETCLITTGNFAGEFKLCFGEQKSEFGDFVPAPAENSSQGGEGKITVVVSPWQPPAIKPKVPQQGAKIRGKKMKQDRGRDPPVKNPVVERVRDSSMIERNYNRQGPSGPYPPFNHSRVDPPPHRGVPRTLQKRHPVVRLKNKKNGGEERELKSVTATGVKKGGLKSFPLPGLVFDKCCKSCVPKESYWPPTPQLDSGLRVIELKLQSQLVIARSIRRTRVKTQEFGKLLGKGPHLCGEVCVDNVGIDRYVGAGGHRPAPGAVAVEHSFITTTVNVLGGESLKTKLKPCKFRKGWVLTVAAVLVDPVLGQRKMQLHGNCRAIRLVFAFFNLNRIRQKFIDAALQISGLHALSYIHHGQKGVIRDHLLSLLADFPSLSPSADHFVHNDGTSVHLLNVTGSLRLPGNRHPIRLTIWVHQLYPIERPLVFLNTGPTQFLLRDHPFVDTSGAATSPYLQTWRYPNSNLSDLTRNLLHIFTHYPPFSEPLSLLSNQTRPSLPSKRESIDRLAGILHRDLTSLQTRVENETEDLIHLQKTLKKRARITSTIIYELQGENSSVKQRVNQVLEQVDLLQNWLRINASGFTSSLAQDACDMFEAEDDDSRQILENEAADLAIEDVIEVMDKEAENGSVPCGAYIKQIRALAREQFFHRAMIVKLQLQNSESLYPP</sequence>
<comment type="subcellular location">
    <subcellularLocation>
        <location evidence="1">Endosome</location>
    </subcellularLocation>
</comment>
<feature type="region of interest" description="Disordered" evidence="8">
    <location>
        <begin position="351"/>
        <end position="425"/>
    </location>
</feature>
<dbReference type="GO" id="GO:0005768">
    <property type="term" value="C:endosome"/>
    <property type="evidence" value="ECO:0007669"/>
    <property type="project" value="UniProtKB-SubCell"/>
</dbReference>
<dbReference type="Pfam" id="PF05743">
    <property type="entry name" value="UEV"/>
    <property type="match status" value="1"/>
</dbReference>
<protein>
    <submittedName>
        <fullName evidence="11">Uncharacterized protein</fullName>
    </submittedName>
</protein>
<dbReference type="PANTHER" id="PTHR31579">
    <property type="entry name" value="OS03G0796600 PROTEIN"/>
    <property type="match status" value="1"/>
</dbReference>
<keyword evidence="12" id="KW-1185">Reference proteome</keyword>
<dbReference type="SUPFAM" id="SSF54495">
    <property type="entry name" value="UBC-like"/>
    <property type="match status" value="1"/>
</dbReference>
<comment type="similarity">
    <text evidence="2">Belongs to the ubiquitin-conjugating enzyme family. UEV subfamily.</text>
</comment>
<dbReference type="CDD" id="cd11685">
    <property type="entry name" value="UEV_TSG101-like"/>
    <property type="match status" value="1"/>
</dbReference>
<accession>A0AAV7EW78</accession>
<evidence type="ECO:0000256" key="8">
    <source>
        <dbReference type="SAM" id="MobiDB-lite"/>
    </source>
</evidence>
<keyword evidence="4" id="KW-0967">Endosome</keyword>
<dbReference type="InterPro" id="IPR008883">
    <property type="entry name" value="UEV_N"/>
</dbReference>
<feature type="compositionally biased region" description="Gly residues" evidence="8">
    <location>
        <begin position="47"/>
        <end position="61"/>
    </location>
</feature>
<evidence type="ECO:0000256" key="5">
    <source>
        <dbReference type="ARBA" id="ARBA00022927"/>
    </source>
</evidence>
<dbReference type="EMBL" id="JAINDJ010000003">
    <property type="protein sequence ID" value="KAG9451891.1"/>
    <property type="molecule type" value="Genomic_DNA"/>
</dbReference>
<reference evidence="11 12" key="1">
    <citation type="submission" date="2021-07" db="EMBL/GenBank/DDBJ databases">
        <title>The Aristolochia fimbriata genome: insights into angiosperm evolution, floral development and chemical biosynthesis.</title>
        <authorList>
            <person name="Jiao Y."/>
        </authorList>
    </citation>
    <scope>NUCLEOTIDE SEQUENCE [LARGE SCALE GENOMIC DNA]</scope>
    <source>
        <strain evidence="11">IBCAS-2021</strain>
        <tissue evidence="11">Leaf</tissue>
    </source>
</reference>
<keyword evidence="6" id="KW-0175">Coiled coil</keyword>
<dbReference type="InterPro" id="IPR017916">
    <property type="entry name" value="SB_dom"/>
</dbReference>
<feature type="domain" description="UEV" evidence="10">
    <location>
        <begin position="639"/>
        <end position="780"/>
    </location>
</feature>
<evidence type="ECO:0000313" key="11">
    <source>
        <dbReference type="EMBL" id="KAG9451891.1"/>
    </source>
</evidence>
<name>A0AAV7EW78_ARIFI</name>
<evidence type="ECO:0000256" key="1">
    <source>
        <dbReference type="ARBA" id="ARBA00004177"/>
    </source>
</evidence>
<dbReference type="PANTHER" id="PTHR31579:SF1">
    <property type="entry name" value="OS03G0796600 PROTEIN"/>
    <property type="match status" value="1"/>
</dbReference>
<evidence type="ECO:0000256" key="4">
    <source>
        <dbReference type="ARBA" id="ARBA00022753"/>
    </source>
</evidence>
<proteinExistence type="inferred from homology"/>
<dbReference type="Proteomes" id="UP000825729">
    <property type="component" value="Unassembled WGS sequence"/>
</dbReference>
<dbReference type="Pfam" id="PF04720">
    <property type="entry name" value="PDDEXK_6"/>
    <property type="match status" value="1"/>
</dbReference>
<dbReference type="Gene3D" id="6.10.140.820">
    <property type="match status" value="1"/>
</dbReference>
<evidence type="ECO:0000256" key="2">
    <source>
        <dbReference type="ARBA" id="ARBA00009594"/>
    </source>
</evidence>
<dbReference type="PROSITE" id="PS51312">
    <property type="entry name" value="SB"/>
    <property type="match status" value="1"/>
</dbReference>
<dbReference type="NCBIfam" id="TIGR01615">
    <property type="entry name" value="A_thal_3542"/>
    <property type="match status" value="1"/>
</dbReference>
<dbReference type="Pfam" id="PF09454">
    <property type="entry name" value="Vps23_core"/>
    <property type="match status" value="1"/>
</dbReference>
<feature type="domain" description="SB" evidence="9">
    <location>
        <begin position="893"/>
        <end position="961"/>
    </location>
</feature>
<dbReference type="GO" id="GO:0015031">
    <property type="term" value="P:protein transport"/>
    <property type="evidence" value="ECO:0007669"/>
    <property type="project" value="UniProtKB-UniRule"/>
</dbReference>
<dbReference type="PROSITE" id="PS51322">
    <property type="entry name" value="UEV"/>
    <property type="match status" value="1"/>
</dbReference>